<name>A0A076FE22_9VIRU</name>
<dbReference type="KEGG" id="vg:20098398"/>
<dbReference type="GeneID" id="20098398"/>
<evidence type="ECO:0000313" key="2">
    <source>
        <dbReference type="Proteomes" id="UP000203413"/>
    </source>
</evidence>
<organism evidence="1 2">
    <name type="scientific">Penaeus monodon nudivirus</name>
    <dbReference type="NCBI Taxonomy" id="1529056"/>
    <lineage>
        <taxon>Viruses</taxon>
        <taxon>Viruses incertae sedis</taxon>
        <taxon>Naldaviricetes</taxon>
        <taxon>Lefavirales</taxon>
        <taxon>Nudiviridae</taxon>
        <taxon>Gammanudivirus</taxon>
        <taxon>Gammanudivirus pemonodonis</taxon>
    </lineage>
</organism>
<dbReference type="EMBL" id="KJ184318">
    <property type="protein sequence ID" value="AII15880.1"/>
    <property type="molecule type" value="Genomic_DNA"/>
</dbReference>
<dbReference type="RefSeq" id="YP_009051930.1">
    <property type="nucleotide sequence ID" value="NC_024692.1"/>
</dbReference>
<protein>
    <submittedName>
        <fullName evidence="1">Uncharacterized protein</fullName>
    </submittedName>
</protein>
<gene>
    <name evidence="1" type="ORF">PmNV_092</name>
</gene>
<accession>A0A076FE22</accession>
<evidence type="ECO:0000313" key="1">
    <source>
        <dbReference type="EMBL" id="AII15880.1"/>
    </source>
</evidence>
<keyword evidence="2" id="KW-1185">Reference proteome</keyword>
<sequence length="107" mass="12539">MESTFIFNGPIKQNIVLPKKKKLLDYIQSQYKANCKVIHLYVGSKIMKRKWKVVPFELSTYDDVELLNNLSILLLKLNMSVIVYNDTIRNISLNDNFIIKKINNSNF</sequence>
<proteinExistence type="predicted"/>
<reference evidence="1 2" key="1">
    <citation type="journal article" date="2014" name="BMC Genomics">
        <title>The genome and occlusion bodies of marine Penaeus monodon nudivirus (PmNV, also known as MBV and PemoNPV) suggest that it should be assigned to a new nudivirus genus that is distinct from the terrestrial nudiviruses.</title>
        <authorList>
            <person name="Yang Y.T."/>
            <person name="Lee D.Y."/>
            <person name="Wang Y."/>
            <person name="Hu J.M."/>
            <person name="Li W.H."/>
            <person name="Leu J.H."/>
            <person name="Chang G.D."/>
            <person name="Ke H.M."/>
            <person name="Kang S.T."/>
            <person name="Lin S.S."/>
            <person name="Kou G.H."/>
            <person name="Lo C.F."/>
        </authorList>
    </citation>
    <scope>NUCLEOTIDE SEQUENCE [LARGE SCALE GENOMIC DNA]</scope>
    <source>
        <strain evidence="1">Indonesia</strain>
    </source>
</reference>
<dbReference type="Proteomes" id="UP000203413">
    <property type="component" value="Segment"/>
</dbReference>